<sequence>MSAPATAPETFRRAVESLAALRPRPEIELAEMRPPQRLAPWSAAWSAEVVSAAPAGEPEPDVLVTGRLVLLHDPEGQEAWDGTLRLVTFVRAELDPEHANDPMLPEVAWSWLTGALEESGAHATAVGGTVTQTSSVRFGDISGPAQVCDLELRASWTPVLPDGTDTGTDTGVDAADLTEHGTAFTTVLATAAGLPPVGVATLGARRLG</sequence>
<dbReference type="InterPro" id="IPR021555">
    <property type="entry name" value="DUF3000"/>
</dbReference>
<evidence type="ECO:0000313" key="2">
    <source>
        <dbReference type="Proteomes" id="UP000535890"/>
    </source>
</evidence>
<gene>
    <name evidence="1" type="ORF">BJ983_002283</name>
</gene>
<reference evidence="1 2" key="1">
    <citation type="submission" date="2020-07" db="EMBL/GenBank/DDBJ databases">
        <title>Sequencing the genomes of 1000 actinobacteria strains.</title>
        <authorList>
            <person name="Klenk H.-P."/>
        </authorList>
    </citation>
    <scope>NUCLEOTIDE SEQUENCE [LARGE SCALE GENOMIC DNA]</scope>
    <source>
        <strain evidence="1 2">DSM 45772</strain>
    </source>
</reference>
<accession>A0A7Y9DVD0</accession>
<evidence type="ECO:0000313" key="1">
    <source>
        <dbReference type="EMBL" id="NYD36181.1"/>
    </source>
</evidence>
<dbReference type="Pfam" id="PF11452">
    <property type="entry name" value="DUF3000"/>
    <property type="match status" value="1"/>
</dbReference>
<dbReference type="RefSeq" id="WP_179793903.1">
    <property type="nucleotide sequence ID" value="NZ_BAABHP010000007.1"/>
</dbReference>
<dbReference type="EMBL" id="JACCBN010000001">
    <property type="protein sequence ID" value="NYD36181.1"/>
    <property type="molecule type" value="Genomic_DNA"/>
</dbReference>
<dbReference type="Proteomes" id="UP000535890">
    <property type="component" value="Unassembled WGS sequence"/>
</dbReference>
<keyword evidence="2" id="KW-1185">Reference proteome</keyword>
<protein>
    <recommendedName>
        <fullName evidence="3">DUF3000 family protein</fullName>
    </recommendedName>
</protein>
<comment type="caution">
    <text evidence="1">The sequence shown here is derived from an EMBL/GenBank/DDBJ whole genome shotgun (WGS) entry which is preliminary data.</text>
</comment>
<organism evidence="1 2">
    <name type="scientific">Actinomycetospora corticicola</name>
    <dbReference type="NCBI Taxonomy" id="663602"/>
    <lineage>
        <taxon>Bacteria</taxon>
        <taxon>Bacillati</taxon>
        <taxon>Actinomycetota</taxon>
        <taxon>Actinomycetes</taxon>
        <taxon>Pseudonocardiales</taxon>
        <taxon>Pseudonocardiaceae</taxon>
        <taxon>Actinomycetospora</taxon>
    </lineage>
</organism>
<evidence type="ECO:0008006" key="3">
    <source>
        <dbReference type="Google" id="ProtNLM"/>
    </source>
</evidence>
<name>A0A7Y9DVD0_9PSEU</name>
<proteinExistence type="predicted"/>
<dbReference type="AlphaFoldDB" id="A0A7Y9DVD0"/>